<evidence type="ECO:0000313" key="11">
    <source>
        <dbReference type="EMBL" id="QDH86543.1"/>
    </source>
</evidence>
<organism evidence="11">
    <name type="scientific">Leviviridae sp</name>
    <dbReference type="NCBI Taxonomy" id="2027243"/>
    <lineage>
        <taxon>Viruses</taxon>
        <taxon>Riboviria</taxon>
        <taxon>Orthornavirae</taxon>
        <taxon>Lenarviricota</taxon>
        <taxon>Leviviricetes</taxon>
        <taxon>Norzivirales</taxon>
        <taxon>Fiersviridae</taxon>
    </lineage>
</organism>
<keyword evidence="2 11" id="KW-0696">RNA-directed RNA polymerase</keyword>
<dbReference type="Pfam" id="PF03431">
    <property type="entry name" value="RNA_replicase_B"/>
    <property type="match status" value="1"/>
</dbReference>
<evidence type="ECO:0000256" key="5">
    <source>
        <dbReference type="ARBA" id="ARBA00022741"/>
    </source>
</evidence>
<keyword evidence="3" id="KW-0808">Transferase</keyword>
<comment type="catalytic activity">
    <reaction evidence="8">
        <text>RNA(n) + a ribonucleoside 5'-triphosphate = RNA(n+1) + diphosphate</text>
        <dbReference type="Rhea" id="RHEA:21248"/>
        <dbReference type="Rhea" id="RHEA-COMP:14527"/>
        <dbReference type="Rhea" id="RHEA-COMP:17342"/>
        <dbReference type="ChEBI" id="CHEBI:33019"/>
        <dbReference type="ChEBI" id="CHEBI:61557"/>
        <dbReference type="ChEBI" id="CHEBI:140395"/>
        <dbReference type="EC" id="2.7.7.48"/>
    </reaction>
</comment>
<sequence>MKSLLSLWQSIAADAAVQCRTSTIRDQQKIAERFEHEGQELFTLTLPEVGKEFERSLDLGRVTDDLLSLTGAKTRFPLFLRNLFLLVFDRSGVRLLDDPSIDAIQAIRQLTLAFGKVNLPCSDARVVKAFESFIECEQSLRDAIYVPSSEQYRDLERISSMLFGDVFSAIDREVYEGKIKPKHGPGATADKLMGNHKYRQGEWTLRLESIFSAFENLIPSYRYIHSLDELEWLDPDAERPVRVITVPKTMKTPRIIAIEPTCMQYMQQGLMEKFVDYLESDSLVQDMIGFTDQTPNQRLACEGSLSGNLATLDLSEASDRVSIRLVQQIFMNYGHLSEAILATRSRRADVPGFGILPLAKFASMGSALTFPIEECVFLSAIFFGIESKLNRRLTRKDISSFRGKVRVYGDDIVVPIEFVLPVVDALELFGFKVNHNKSFWTGRYRESCGREYFDGHDVSIFRVRQLLPLHRADVPALISTVSLRNLAYKQGYWGTARYLDSILKGLIPFPNVAETSAVLGRHSVLGYSEDFYDPVLQRPLVKGAVVRTRIPLSLVEDEFALLKCFLKRGSNPYADERHLERQGRPDTVGIKIRKACPY</sequence>
<dbReference type="GO" id="GO:0039694">
    <property type="term" value="P:viral RNA genome replication"/>
    <property type="evidence" value="ECO:0007669"/>
    <property type="project" value="InterPro"/>
</dbReference>
<name>A0A514CYW0_9VIRU</name>
<comment type="cofactor">
    <cofactor evidence="9">
        <name>Mg(2+)</name>
        <dbReference type="ChEBI" id="CHEBI:18420"/>
    </cofactor>
    <text evidence="9">Binds 2 Mg(2+) per subunit.</text>
</comment>
<dbReference type="GO" id="GO:0000166">
    <property type="term" value="F:nucleotide binding"/>
    <property type="evidence" value="ECO:0007669"/>
    <property type="project" value="UniProtKB-KW"/>
</dbReference>
<evidence type="ECO:0000256" key="1">
    <source>
        <dbReference type="ARBA" id="ARBA00012494"/>
    </source>
</evidence>
<keyword evidence="4" id="KW-0548">Nucleotidyltransferase</keyword>
<evidence type="ECO:0000256" key="6">
    <source>
        <dbReference type="ARBA" id="ARBA00022953"/>
    </source>
</evidence>
<evidence type="ECO:0000256" key="3">
    <source>
        <dbReference type="ARBA" id="ARBA00022679"/>
    </source>
</evidence>
<dbReference type="InterPro" id="IPR007096">
    <property type="entry name" value="RNA-dir_Rpol_cat_phage"/>
</dbReference>
<keyword evidence="5" id="KW-0547">Nucleotide-binding</keyword>
<proteinExistence type="predicted"/>
<evidence type="ECO:0000256" key="2">
    <source>
        <dbReference type="ARBA" id="ARBA00022484"/>
    </source>
</evidence>
<feature type="binding site" evidence="9">
    <location>
        <position position="411"/>
    </location>
    <ligand>
        <name>Mg(2+)</name>
        <dbReference type="ChEBI" id="CHEBI:18420"/>
        <label>2</label>
    </ligand>
</feature>
<dbReference type="PROSITE" id="PS50522">
    <property type="entry name" value="RDRP_PHAGE"/>
    <property type="match status" value="1"/>
</dbReference>
<dbReference type="InterPro" id="IPR005093">
    <property type="entry name" value="RNArep_beta"/>
</dbReference>
<keyword evidence="9" id="KW-0479">Metal-binding</keyword>
<evidence type="ECO:0000256" key="8">
    <source>
        <dbReference type="ARBA" id="ARBA00048744"/>
    </source>
</evidence>
<gene>
    <name evidence="11" type="ORF">H4Bulk462888_000001</name>
</gene>
<feature type="domain" description="RdRp catalytic" evidence="10">
    <location>
        <begin position="298"/>
        <end position="442"/>
    </location>
</feature>
<feature type="binding site" evidence="9">
    <location>
        <position position="313"/>
    </location>
    <ligand>
        <name>Mg(2+)</name>
        <dbReference type="ChEBI" id="CHEBI:18420"/>
        <label>2</label>
    </ligand>
</feature>
<keyword evidence="9" id="KW-0460">Magnesium</keyword>
<protein>
    <recommendedName>
        <fullName evidence="1">RNA-directed RNA polymerase</fullName>
        <ecNumber evidence="1">2.7.7.48</ecNumber>
    </recommendedName>
    <alternativeName>
        <fullName evidence="7">RNA replicase beta chain</fullName>
    </alternativeName>
</protein>
<reference evidence="11" key="1">
    <citation type="submission" date="2019-05" db="EMBL/GenBank/DDBJ databases">
        <title>Metatranscriptomic reconstruction reveals RNA viruses with the potential to shape carbon cycling in soil.</title>
        <authorList>
            <person name="Starr E.P."/>
            <person name="Nuccio E."/>
            <person name="Pett-Ridge J."/>
            <person name="Banfield J.F."/>
            <person name="Firestone M.K."/>
        </authorList>
    </citation>
    <scope>NUCLEOTIDE SEQUENCE</scope>
    <source>
        <strain evidence="11">H4_Bulk_46_scaffold_2888</strain>
    </source>
</reference>
<feature type="binding site" evidence="9">
    <location>
        <position position="410"/>
    </location>
    <ligand>
        <name>Mg(2+)</name>
        <dbReference type="ChEBI" id="CHEBI:18420"/>
        <label>2</label>
    </ligand>
</feature>
<dbReference type="GO" id="GO:0003968">
    <property type="term" value="F:RNA-directed RNA polymerase activity"/>
    <property type="evidence" value="ECO:0007669"/>
    <property type="project" value="UniProtKB-KW"/>
</dbReference>
<evidence type="ECO:0000256" key="4">
    <source>
        <dbReference type="ARBA" id="ARBA00022695"/>
    </source>
</evidence>
<dbReference type="EMBL" id="MN032751">
    <property type="protein sequence ID" value="QDH86543.1"/>
    <property type="molecule type" value="Genomic_RNA"/>
</dbReference>
<dbReference type="GO" id="GO:0046872">
    <property type="term" value="F:metal ion binding"/>
    <property type="evidence" value="ECO:0007669"/>
    <property type="project" value="UniProtKB-KW"/>
</dbReference>
<keyword evidence="6" id="KW-0693">Viral RNA replication</keyword>
<evidence type="ECO:0000256" key="9">
    <source>
        <dbReference type="PIRSR" id="PIRSR605093-1"/>
    </source>
</evidence>
<accession>A0A514CYW0</accession>
<evidence type="ECO:0000256" key="7">
    <source>
        <dbReference type="ARBA" id="ARBA00030248"/>
    </source>
</evidence>
<dbReference type="EC" id="2.7.7.48" evidence="1"/>
<evidence type="ECO:0000259" key="10">
    <source>
        <dbReference type="PROSITE" id="PS50522"/>
    </source>
</evidence>